<comment type="caution">
    <text evidence="2">The sequence shown here is derived from an EMBL/GenBank/DDBJ whole genome shotgun (WGS) entry which is preliminary data.</text>
</comment>
<reference evidence="2" key="1">
    <citation type="submission" date="2019-10" db="EMBL/GenBank/DDBJ databases">
        <authorList>
            <consortium name="DOE Joint Genome Institute"/>
            <person name="Kuo A."/>
            <person name="Miyauchi S."/>
            <person name="Kiss E."/>
            <person name="Drula E."/>
            <person name="Kohler A."/>
            <person name="Sanchez-Garcia M."/>
            <person name="Andreopoulos B."/>
            <person name="Barry K.W."/>
            <person name="Bonito G."/>
            <person name="Buee M."/>
            <person name="Carver A."/>
            <person name="Chen C."/>
            <person name="Cichocki N."/>
            <person name="Clum A."/>
            <person name="Culley D."/>
            <person name="Crous P.W."/>
            <person name="Fauchery L."/>
            <person name="Girlanda M."/>
            <person name="Hayes R."/>
            <person name="Keri Z."/>
            <person name="LaButti K."/>
            <person name="Lipzen A."/>
            <person name="Lombard V."/>
            <person name="Magnuson J."/>
            <person name="Maillard F."/>
            <person name="Morin E."/>
            <person name="Murat C."/>
            <person name="Nolan M."/>
            <person name="Ohm R."/>
            <person name="Pangilinan J."/>
            <person name="Pereira M."/>
            <person name="Perotto S."/>
            <person name="Peter M."/>
            <person name="Riley R."/>
            <person name="Sitrit Y."/>
            <person name="Stielow B."/>
            <person name="Szollosi G."/>
            <person name="Zifcakova L."/>
            <person name="Stursova M."/>
            <person name="Spatafora J.W."/>
            <person name="Tedersoo L."/>
            <person name="Vaario L.-M."/>
            <person name="Yamada A."/>
            <person name="Yan M."/>
            <person name="Wang P."/>
            <person name="Xu J."/>
            <person name="Bruns T."/>
            <person name="Baldrian P."/>
            <person name="Vilgalys R."/>
            <person name="Henrissat B."/>
            <person name="Grigoriev I.V."/>
            <person name="Hibbett D."/>
            <person name="Nagy L.G."/>
            <person name="Martin F.M."/>
        </authorList>
    </citation>
    <scope>NUCLEOTIDE SEQUENCE</scope>
    <source>
        <strain evidence="2">BED1</strain>
    </source>
</reference>
<accession>A0AAD4BU32</accession>
<sequence>MTGVAQTVKQYMPEQVGKAADYAIQTAASYLPDFQGSYLSPEEHQEKPHVSLPSTELKGVQPSEYSGGVGALPGNLSESSVALLPDERQESAQERQSASPRQRRDTIKPSAVGGAEEPGASEKAEATMPRDVALFKDEPVTSQPSDAPPKSTEAGTVEAVERNTADTSGPEVESQKGASEAKNSKPSEQEKADTRPRAGELGEKGPEKDVKGPNLGSEEPVQGKGPSQDAQEEESKEGKPAPAGFKPGYSGNYHPAQLHPPPPGASVAELQGSLGSQQAEPDSPVAQTGRRGSVGAEKKPGFMTMVKGEMKILAGKVSGDEHKVEEGKKIIHGDA</sequence>
<protein>
    <submittedName>
        <fullName evidence="2">Uncharacterized protein</fullName>
    </submittedName>
</protein>
<feature type="compositionally biased region" description="Basic and acidic residues" evidence="1">
    <location>
        <begin position="182"/>
        <end position="211"/>
    </location>
</feature>
<reference evidence="2" key="2">
    <citation type="journal article" date="2020" name="Nat. Commun.">
        <title>Large-scale genome sequencing of mycorrhizal fungi provides insights into the early evolution of symbiotic traits.</title>
        <authorList>
            <person name="Miyauchi S."/>
            <person name="Kiss E."/>
            <person name="Kuo A."/>
            <person name="Drula E."/>
            <person name="Kohler A."/>
            <person name="Sanchez-Garcia M."/>
            <person name="Morin E."/>
            <person name="Andreopoulos B."/>
            <person name="Barry K.W."/>
            <person name="Bonito G."/>
            <person name="Buee M."/>
            <person name="Carver A."/>
            <person name="Chen C."/>
            <person name="Cichocki N."/>
            <person name="Clum A."/>
            <person name="Culley D."/>
            <person name="Crous P.W."/>
            <person name="Fauchery L."/>
            <person name="Girlanda M."/>
            <person name="Hayes R.D."/>
            <person name="Keri Z."/>
            <person name="LaButti K."/>
            <person name="Lipzen A."/>
            <person name="Lombard V."/>
            <person name="Magnuson J."/>
            <person name="Maillard F."/>
            <person name="Murat C."/>
            <person name="Nolan M."/>
            <person name="Ohm R.A."/>
            <person name="Pangilinan J."/>
            <person name="Pereira M.F."/>
            <person name="Perotto S."/>
            <person name="Peter M."/>
            <person name="Pfister S."/>
            <person name="Riley R."/>
            <person name="Sitrit Y."/>
            <person name="Stielow J.B."/>
            <person name="Szollosi G."/>
            <person name="Zifcakova L."/>
            <person name="Stursova M."/>
            <person name="Spatafora J.W."/>
            <person name="Tedersoo L."/>
            <person name="Vaario L.M."/>
            <person name="Yamada A."/>
            <person name="Yan M."/>
            <person name="Wang P."/>
            <person name="Xu J."/>
            <person name="Bruns T."/>
            <person name="Baldrian P."/>
            <person name="Vilgalys R."/>
            <person name="Dunand C."/>
            <person name="Henrissat B."/>
            <person name="Grigoriev I.V."/>
            <person name="Hibbett D."/>
            <person name="Nagy L.G."/>
            <person name="Martin F.M."/>
        </authorList>
    </citation>
    <scope>NUCLEOTIDE SEQUENCE</scope>
    <source>
        <strain evidence="2">BED1</strain>
    </source>
</reference>
<dbReference type="EMBL" id="WHUW01000013">
    <property type="protein sequence ID" value="KAF8439742.1"/>
    <property type="molecule type" value="Genomic_DNA"/>
</dbReference>
<proteinExistence type="predicted"/>
<keyword evidence="3" id="KW-1185">Reference proteome</keyword>
<dbReference type="AlphaFoldDB" id="A0AAD4BU32"/>
<feature type="region of interest" description="Disordered" evidence="1">
    <location>
        <begin position="34"/>
        <end position="302"/>
    </location>
</feature>
<gene>
    <name evidence="2" type="ORF">L210DRAFT_3645744</name>
</gene>
<evidence type="ECO:0000313" key="3">
    <source>
        <dbReference type="Proteomes" id="UP001194468"/>
    </source>
</evidence>
<organism evidence="2 3">
    <name type="scientific">Boletus edulis BED1</name>
    <dbReference type="NCBI Taxonomy" id="1328754"/>
    <lineage>
        <taxon>Eukaryota</taxon>
        <taxon>Fungi</taxon>
        <taxon>Dikarya</taxon>
        <taxon>Basidiomycota</taxon>
        <taxon>Agaricomycotina</taxon>
        <taxon>Agaricomycetes</taxon>
        <taxon>Agaricomycetidae</taxon>
        <taxon>Boletales</taxon>
        <taxon>Boletineae</taxon>
        <taxon>Boletaceae</taxon>
        <taxon>Boletoideae</taxon>
        <taxon>Boletus</taxon>
    </lineage>
</organism>
<evidence type="ECO:0000313" key="2">
    <source>
        <dbReference type="EMBL" id="KAF8439742.1"/>
    </source>
</evidence>
<name>A0AAD4BU32_BOLED</name>
<dbReference type="Proteomes" id="UP001194468">
    <property type="component" value="Unassembled WGS sequence"/>
</dbReference>
<evidence type="ECO:0000256" key="1">
    <source>
        <dbReference type="SAM" id="MobiDB-lite"/>
    </source>
</evidence>